<evidence type="ECO:0000313" key="3">
    <source>
        <dbReference type="Proteomes" id="UP000756346"/>
    </source>
</evidence>
<dbReference type="AlphaFoldDB" id="A0A9P8Y785"/>
<reference evidence="2" key="1">
    <citation type="journal article" date="2021" name="Nat. Commun.">
        <title>Genetic determinants of endophytism in the Arabidopsis root mycobiome.</title>
        <authorList>
            <person name="Mesny F."/>
            <person name="Miyauchi S."/>
            <person name="Thiergart T."/>
            <person name="Pickel B."/>
            <person name="Atanasova L."/>
            <person name="Karlsson M."/>
            <person name="Huettel B."/>
            <person name="Barry K.W."/>
            <person name="Haridas S."/>
            <person name="Chen C."/>
            <person name="Bauer D."/>
            <person name="Andreopoulos W."/>
            <person name="Pangilinan J."/>
            <person name="LaButti K."/>
            <person name="Riley R."/>
            <person name="Lipzen A."/>
            <person name="Clum A."/>
            <person name="Drula E."/>
            <person name="Henrissat B."/>
            <person name="Kohler A."/>
            <person name="Grigoriev I.V."/>
            <person name="Martin F.M."/>
            <person name="Hacquard S."/>
        </authorList>
    </citation>
    <scope>NUCLEOTIDE SEQUENCE</scope>
    <source>
        <strain evidence="2">MPI-CAGE-CH-0230</strain>
    </source>
</reference>
<evidence type="ECO:0000256" key="1">
    <source>
        <dbReference type="SAM" id="MobiDB-lite"/>
    </source>
</evidence>
<name>A0A9P8Y785_9PEZI</name>
<dbReference type="EMBL" id="JAGTJQ010000005">
    <property type="protein sequence ID" value="KAH7031601.1"/>
    <property type="molecule type" value="Genomic_DNA"/>
</dbReference>
<feature type="region of interest" description="Disordered" evidence="1">
    <location>
        <begin position="1"/>
        <end position="24"/>
    </location>
</feature>
<protein>
    <submittedName>
        <fullName evidence="2">Uncharacterized protein</fullName>
    </submittedName>
</protein>
<evidence type="ECO:0000313" key="2">
    <source>
        <dbReference type="EMBL" id="KAH7031601.1"/>
    </source>
</evidence>
<dbReference type="RefSeq" id="XP_046013281.1">
    <property type="nucleotide sequence ID" value="XM_046154079.1"/>
</dbReference>
<organism evidence="2 3">
    <name type="scientific">Microdochium trichocladiopsis</name>
    <dbReference type="NCBI Taxonomy" id="1682393"/>
    <lineage>
        <taxon>Eukaryota</taxon>
        <taxon>Fungi</taxon>
        <taxon>Dikarya</taxon>
        <taxon>Ascomycota</taxon>
        <taxon>Pezizomycotina</taxon>
        <taxon>Sordariomycetes</taxon>
        <taxon>Xylariomycetidae</taxon>
        <taxon>Xylariales</taxon>
        <taxon>Microdochiaceae</taxon>
        <taxon>Microdochium</taxon>
    </lineage>
</organism>
<dbReference type="GeneID" id="70183625"/>
<accession>A0A9P8Y785</accession>
<feature type="region of interest" description="Disordered" evidence="1">
    <location>
        <begin position="80"/>
        <end position="104"/>
    </location>
</feature>
<dbReference type="Proteomes" id="UP000756346">
    <property type="component" value="Unassembled WGS sequence"/>
</dbReference>
<keyword evidence="3" id="KW-1185">Reference proteome</keyword>
<sequence length="104" mass="11072">MPSNKARAVIQATPTQGPPPSSYAAMPLPTVNLSVSQSGLSRFRPPPSASLLARAGRSQMPRLVLRRGDRTAACGHHRTVQGRDGMVNGSTTRLLDDGPPWARC</sequence>
<proteinExistence type="predicted"/>
<comment type="caution">
    <text evidence="2">The sequence shown here is derived from an EMBL/GenBank/DDBJ whole genome shotgun (WGS) entry which is preliminary data.</text>
</comment>
<gene>
    <name evidence="2" type="ORF">B0I36DRAFT_324287</name>
</gene>